<accession>A0AAD5KM64</accession>
<dbReference type="Pfam" id="PF14231">
    <property type="entry name" value="GXWXG"/>
    <property type="match status" value="1"/>
</dbReference>
<evidence type="ECO:0008006" key="5">
    <source>
        <dbReference type="Google" id="ProtNLM"/>
    </source>
</evidence>
<proteinExistence type="predicted"/>
<reference evidence="3" key="2">
    <citation type="submission" date="2023-02" db="EMBL/GenBank/DDBJ databases">
        <authorList>
            <consortium name="DOE Joint Genome Institute"/>
            <person name="Mondo S.J."/>
            <person name="Chang Y."/>
            <person name="Wang Y."/>
            <person name="Ahrendt S."/>
            <person name="Andreopoulos W."/>
            <person name="Barry K."/>
            <person name="Beard J."/>
            <person name="Benny G.L."/>
            <person name="Blankenship S."/>
            <person name="Bonito G."/>
            <person name="Cuomo C."/>
            <person name="Desiro A."/>
            <person name="Gervers K.A."/>
            <person name="Hundley H."/>
            <person name="Kuo A."/>
            <person name="LaButti K."/>
            <person name="Lang B.F."/>
            <person name="Lipzen A."/>
            <person name="O'Donnell K."/>
            <person name="Pangilinan J."/>
            <person name="Reynolds N."/>
            <person name="Sandor L."/>
            <person name="Smith M.W."/>
            <person name="Tsang A."/>
            <person name="Grigoriev I.V."/>
            <person name="Stajich J.E."/>
            <person name="Spatafora J.W."/>
        </authorList>
    </citation>
    <scope>NUCLEOTIDE SEQUENCE</scope>
    <source>
        <strain evidence="3">RSA 2281</strain>
    </source>
</reference>
<comment type="caution">
    <text evidence="3">The sequence shown here is derived from an EMBL/GenBank/DDBJ whole genome shotgun (WGS) entry which is preliminary data.</text>
</comment>
<evidence type="ECO:0000259" key="2">
    <source>
        <dbReference type="Pfam" id="PF14232"/>
    </source>
</evidence>
<reference evidence="3" key="1">
    <citation type="journal article" date="2022" name="IScience">
        <title>Evolution of zygomycete secretomes and the origins of terrestrial fungal ecologies.</title>
        <authorList>
            <person name="Chang Y."/>
            <person name="Wang Y."/>
            <person name="Mondo S."/>
            <person name="Ahrendt S."/>
            <person name="Andreopoulos W."/>
            <person name="Barry K."/>
            <person name="Beard J."/>
            <person name="Benny G.L."/>
            <person name="Blankenship S."/>
            <person name="Bonito G."/>
            <person name="Cuomo C."/>
            <person name="Desiro A."/>
            <person name="Gervers K.A."/>
            <person name="Hundley H."/>
            <person name="Kuo A."/>
            <person name="LaButti K."/>
            <person name="Lang B.F."/>
            <person name="Lipzen A."/>
            <person name="O'Donnell K."/>
            <person name="Pangilinan J."/>
            <person name="Reynolds N."/>
            <person name="Sandor L."/>
            <person name="Smith M.E."/>
            <person name="Tsang A."/>
            <person name="Grigoriev I.V."/>
            <person name="Stajich J.E."/>
            <person name="Spatafora J.W."/>
        </authorList>
    </citation>
    <scope>NUCLEOTIDE SEQUENCE</scope>
    <source>
        <strain evidence="3">RSA 2281</strain>
    </source>
</reference>
<dbReference type="Gene3D" id="2.40.128.580">
    <property type="entry name" value="GXWXG domain"/>
    <property type="match status" value="1"/>
</dbReference>
<dbReference type="InterPro" id="IPR025568">
    <property type="entry name" value="DUF4334"/>
</dbReference>
<feature type="domain" description="DUF4334" evidence="2">
    <location>
        <begin position="100"/>
        <end position="155"/>
    </location>
</feature>
<evidence type="ECO:0000313" key="4">
    <source>
        <dbReference type="Proteomes" id="UP001209540"/>
    </source>
</evidence>
<dbReference type="EMBL" id="JAIXMP010000007">
    <property type="protein sequence ID" value="KAI9270754.1"/>
    <property type="molecule type" value="Genomic_DNA"/>
</dbReference>
<name>A0AAD5KM64_9FUNG</name>
<sequence length="167" mass="19312">MTPEEQFLEFIERSDKGEKIDPGQVEQTFNELKPVEPDQLVGYEWKGGTIKTGTVYEGFINILLKTVVDWAGKRFYSMDDVEPIMIYTKTGERKPYRGVGAAKLKRVLYQDIETTAMVYNSVPITDFFHYVNNDTVIGLMKTKPKTGDYFFYLIRLQPIEERNTSSL</sequence>
<keyword evidence="4" id="KW-1185">Reference proteome</keyword>
<dbReference type="Proteomes" id="UP001209540">
    <property type="component" value="Unassembled WGS sequence"/>
</dbReference>
<dbReference type="InterPro" id="IPR025951">
    <property type="entry name" value="GXWXG_dom"/>
</dbReference>
<organism evidence="3 4">
    <name type="scientific">Phascolomyces articulosus</name>
    <dbReference type="NCBI Taxonomy" id="60185"/>
    <lineage>
        <taxon>Eukaryota</taxon>
        <taxon>Fungi</taxon>
        <taxon>Fungi incertae sedis</taxon>
        <taxon>Mucoromycota</taxon>
        <taxon>Mucoromycotina</taxon>
        <taxon>Mucoromycetes</taxon>
        <taxon>Mucorales</taxon>
        <taxon>Lichtheimiaceae</taxon>
        <taxon>Phascolomyces</taxon>
    </lineage>
</organism>
<feature type="domain" description="GXWXG" evidence="1">
    <location>
        <begin position="28"/>
        <end position="91"/>
    </location>
</feature>
<evidence type="ECO:0000313" key="3">
    <source>
        <dbReference type="EMBL" id="KAI9270754.1"/>
    </source>
</evidence>
<gene>
    <name evidence="3" type="ORF">BDA99DRAFT_596378</name>
</gene>
<evidence type="ECO:0000259" key="1">
    <source>
        <dbReference type="Pfam" id="PF14231"/>
    </source>
</evidence>
<protein>
    <recommendedName>
        <fullName evidence="5">GXWXG protein</fullName>
    </recommendedName>
</protein>
<dbReference type="Pfam" id="PF14232">
    <property type="entry name" value="DUF4334"/>
    <property type="match status" value="1"/>
</dbReference>
<dbReference type="AlphaFoldDB" id="A0AAD5KM64"/>